<evidence type="ECO:0000256" key="6">
    <source>
        <dbReference type="SAM" id="Phobius"/>
    </source>
</evidence>
<proteinExistence type="predicted"/>
<keyword evidence="6" id="KW-0812">Transmembrane</keyword>
<evidence type="ECO:0000256" key="1">
    <source>
        <dbReference type="ARBA" id="ARBA00004236"/>
    </source>
</evidence>
<keyword evidence="2" id="KW-1003">Cell membrane</keyword>
<feature type="transmembrane region" description="Helical" evidence="6">
    <location>
        <begin position="20"/>
        <end position="42"/>
    </location>
</feature>
<evidence type="ECO:0000256" key="5">
    <source>
        <dbReference type="ARBA" id="ARBA00023136"/>
    </source>
</evidence>
<keyword evidence="4 7" id="KW-0808">Transferase</keyword>
<keyword evidence="6" id="KW-1133">Transmembrane helix</keyword>
<comment type="caution">
    <text evidence="7">The sequence shown here is derived from an EMBL/GenBank/DDBJ whole genome shotgun (WGS) entry which is preliminary data.</text>
</comment>
<protein>
    <submittedName>
        <fullName evidence="7">Glycosyltransferase</fullName>
        <ecNumber evidence="7">2.4.-.-</ecNumber>
    </submittedName>
</protein>
<feature type="transmembrane region" description="Helical" evidence="6">
    <location>
        <begin position="347"/>
        <end position="365"/>
    </location>
</feature>
<evidence type="ECO:0000256" key="2">
    <source>
        <dbReference type="ARBA" id="ARBA00022475"/>
    </source>
</evidence>
<evidence type="ECO:0000256" key="3">
    <source>
        <dbReference type="ARBA" id="ARBA00022676"/>
    </source>
</evidence>
<evidence type="ECO:0000313" key="8">
    <source>
        <dbReference type="Proteomes" id="UP001529338"/>
    </source>
</evidence>
<dbReference type="RefSeq" id="WP_289455229.1">
    <property type="nucleotide sequence ID" value="NZ_JAUCGQ010000001.1"/>
</dbReference>
<dbReference type="PANTHER" id="PTHR22913">
    <property type="entry name" value="HYALURONAN SYNTHASE"/>
    <property type="match status" value="1"/>
</dbReference>
<keyword evidence="8" id="KW-1185">Reference proteome</keyword>
<comment type="subcellular location">
    <subcellularLocation>
        <location evidence="1">Cell membrane</location>
    </subcellularLocation>
</comment>
<evidence type="ECO:0000256" key="4">
    <source>
        <dbReference type="ARBA" id="ARBA00022679"/>
    </source>
</evidence>
<dbReference type="Proteomes" id="UP001529338">
    <property type="component" value="Unassembled WGS sequence"/>
</dbReference>
<dbReference type="Gene3D" id="3.90.550.10">
    <property type="entry name" value="Spore Coat Polysaccharide Biosynthesis Protein SpsA, Chain A"/>
    <property type="match status" value="1"/>
</dbReference>
<reference evidence="7 8" key="1">
    <citation type="submission" date="2023-06" db="EMBL/GenBank/DDBJ databases">
        <title>Cellulomonas sp. MW4 Whole genome sequence.</title>
        <authorList>
            <person name="Park S."/>
        </authorList>
    </citation>
    <scope>NUCLEOTIDE SEQUENCE [LARGE SCALE GENOMIC DNA]</scope>
    <source>
        <strain evidence="7 8">MW4</strain>
    </source>
</reference>
<feature type="transmembrane region" description="Helical" evidence="6">
    <location>
        <begin position="48"/>
        <end position="67"/>
    </location>
</feature>
<sequence>MSRPVPEPLSARRRPGSTGWVLMAGAGIAVAWATFRLVAAVAGGHPVLWAYLGGIGLLVWQLVSAAVDRPYRATPAAAAELARAKVVVLVPAYNEDDAILEASLRSLLRQTHLPAAVSVVDDGSTTGEYAGVRDRFLAHARAAGVQVSWQRTANGGKRHAQVSAARAFPDAELYLTIDSDTQLDARAIEEVLQPLADPQVQSVAGTILVTNYRTNLLTRMQEVWFVSMQFVDRAALSRMGSVLVNSGPLAVYRAAVLWDNVEDYLGETLFGRPVHTSDDSLLTLYAQQRGRTVHQTSAFAFSHMPTTFDGHRRQQLRWMRGSFMRSRTRFARLPLSRFSFWIHLVRWMQYAAVTAALAVVIASGALLRPSAIVTCVVIVGAAQLLVAAPYLSLRRSDQTTAQRLVVVAVAPLVGLWSLTVLRVLRWYAMATVGNVSWGTRKTIEVTA</sequence>
<feature type="transmembrane region" description="Helical" evidence="6">
    <location>
        <begin position="404"/>
        <end position="424"/>
    </location>
</feature>
<keyword evidence="5 6" id="KW-0472">Membrane</keyword>
<keyword evidence="3 7" id="KW-0328">Glycosyltransferase</keyword>
<dbReference type="EMBL" id="JAUCGQ010000001">
    <property type="protein sequence ID" value="MDM7855411.1"/>
    <property type="molecule type" value="Genomic_DNA"/>
</dbReference>
<accession>A0ABT7SGW2</accession>
<organism evidence="7 8">
    <name type="scientific">Cellulomonas alba</name>
    <dbReference type="NCBI Taxonomy" id="3053467"/>
    <lineage>
        <taxon>Bacteria</taxon>
        <taxon>Bacillati</taxon>
        <taxon>Actinomycetota</taxon>
        <taxon>Actinomycetes</taxon>
        <taxon>Micrococcales</taxon>
        <taxon>Cellulomonadaceae</taxon>
        <taxon>Cellulomonas</taxon>
    </lineage>
</organism>
<dbReference type="Pfam" id="PF13641">
    <property type="entry name" value="Glyco_tranf_2_3"/>
    <property type="match status" value="1"/>
</dbReference>
<dbReference type="InterPro" id="IPR029044">
    <property type="entry name" value="Nucleotide-diphossugar_trans"/>
</dbReference>
<evidence type="ECO:0000313" key="7">
    <source>
        <dbReference type="EMBL" id="MDM7855411.1"/>
    </source>
</evidence>
<gene>
    <name evidence="7" type="ORF">QRT04_10765</name>
</gene>
<dbReference type="GO" id="GO:0016757">
    <property type="term" value="F:glycosyltransferase activity"/>
    <property type="evidence" value="ECO:0007669"/>
    <property type="project" value="UniProtKB-KW"/>
</dbReference>
<dbReference type="SUPFAM" id="SSF53448">
    <property type="entry name" value="Nucleotide-diphospho-sugar transferases"/>
    <property type="match status" value="1"/>
</dbReference>
<dbReference type="PANTHER" id="PTHR22913:SF12">
    <property type="entry name" value="MANNURONAN SYNTHASE"/>
    <property type="match status" value="1"/>
</dbReference>
<name>A0ABT7SGW2_9CELL</name>
<dbReference type="EC" id="2.4.-.-" evidence="7"/>
<feature type="transmembrane region" description="Helical" evidence="6">
    <location>
        <begin position="371"/>
        <end position="392"/>
    </location>
</feature>